<evidence type="ECO:0000313" key="2">
    <source>
        <dbReference type="Proteomes" id="UP000886667"/>
    </source>
</evidence>
<reference evidence="1" key="1">
    <citation type="journal article" date="2021" name="Proc. Natl. Acad. Sci. U.S.A.">
        <title>Global biogeography of chemosynthetic symbionts reveals both localized and globally distributed symbiont groups. .</title>
        <authorList>
            <person name="Osvatic J.T."/>
            <person name="Wilkins L.G.E."/>
            <person name="Leibrecht L."/>
            <person name="Leray M."/>
            <person name="Zauner S."/>
            <person name="Polzin J."/>
            <person name="Camacho Y."/>
            <person name="Gros O."/>
            <person name="van Gils J.A."/>
            <person name="Eisen J.A."/>
            <person name="Petersen J.M."/>
            <person name="Yuen B."/>
        </authorList>
    </citation>
    <scope>NUCLEOTIDE SEQUENCE</scope>
    <source>
        <strain evidence="1">MAGclacostrist064TRANS</strain>
    </source>
</reference>
<protein>
    <submittedName>
        <fullName evidence="1">Uncharacterized protein</fullName>
    </submittedName>
</protein>
<dbReference type="EMBL" id="JAEPCM010000154">
    <property type="protein sequence ID" value="MCG7945719.1"/>
    <property type="molecule type" value="Genomic_DNA"/>
</dbReference>
<gene>
    <name evidence="1" type="ORF">JAZ07_05160</name>
</gene>
<evidence type="ECO:0000313" key="1">
    <source>
        <dbReference type="EMBL" id="MCG7945719.1"/>
    </source>
</evidence>
<comment type="caution">
    <text evidence="1">The sequence shown here is derived from an EMBL/GenBank/DDBJ whole genome shotgun (WGS) entry which is preliminary data.</text>
</comment>
<proteinExistence type="predicted"/>
<dbReference type="AlphaFoldDB" id="A0A9E4KAU8"/>
<name>A0A9E4KAU8_9GAMM</name>
<feature type="non-terminal residue" evidence="1">
    <location>
        <position position="60"/>
    </location>
</feature>
<dbReference type="Proteomes" id="UP000886667">
    <property type="component" value="Unassembled WGS sequence"/>
</dbReference>
<accession>A0A9E4KAU8</accession>
<sequence length="60" mass="6354">MLINLWQGAPPGSKLEADGSLFADIATASADHAVLRQAALPDTQFEVPGCHVRIAVKAQR</sequence>
<organism evidence="1 2">
    <name type="scientific">Candidatus Thiodiazotropha taylori</name>
    <dbReference type="NCBI Taxonomy" id="2792791"/>
    <lineage>
        <taxon>Bacteria</taxon>
        <taxon>Pseudomonadati</taxon>
        <taxon>Pseudomonadota</taxon>
        <taxon>Gammaproteobacteria</taxon>
        <taxon>Chromatiales</taxon>
        <taxon>Sedimenticolaceae</taxon>
        <taxon>Candidatus Thiodiazotropha</taxon>
    </lineage>
</organism>